<dbReference type="InterPro" id="IPR006016">
    <property type="entry name" value="UspA"/>
</dbReference>
<evidence type="ECO:0000313" key="2">
    <source>
        <dbReference type="EMBL" id="GMN62400.1"/>
    </source>
</evidence>
<dbReference type="SUPFAM" id="SSF52402">
    <property type="entry name" value="Adenine nucleotide alpha hydrolases-like"/>
    <property type="match status" value="1"/>
</dbReference>
<protein>
    <recommendedName>
        <fullName evidence="1">UspA domain-containing protein</fullName>
    </recommendedName>
</protein>
<keyword evidence="3" id="KW-1185">Reference proteome</keyword>
<dbReference type="PANTHER" id="PTHR46553">
    <property type="entry name" value="ADENINE NUCLEOTIDE ALPHA HYDROLASES-LIKE SUPERFAMILY PROTEIN"/>
    <property type="match status" value="1"/>
</dbReference>
<reference evidence="2" key="1">
    <citation type="submission" date="2023-07" db="EMBL/GenBank/DDBJ databases">
        <title>draft genome sequence of fig (Ficus carica).</title>
        <authorList>
            <person name="Takahashi T."/>
            <person name="Nishimura K."/>
        </authorList>
    </citation>
    <scope>NUCLEOTIDE SEQUENCE</scope>
</reference>
<feature type="domain" description="UspA" evidence="1">
    <location>
        <begin position="2"/>
        <end position="99"/>
    </location>
</feature>
<proteinExistence type="predicted"/>
<dbReference type="AlphaFoldDB" id="A0AA88DV32"/>
<gene>
    <name evidence="2" type="ORF">TIFTF001_031490</name>
</gene>
<name>A0AA88DV32_FICCA</name>
<evidence type="ECO:0000259" key="1">
    <source>
        <dbReference type="Pfam" id="PF00582"/>
    </source>
</evidence>
<dbReference type="Gramene" id="FCD_00023368-RA">
    <property type="protein sequence ID" value="FCD_00023368-RA:cds"/>
    <property type="gene ID" value="FCD_00023368"/>
</dbReference>
<dbReference type="Pfam" id="PF00582">
    <property type="entry name" value="Usp"/>
    <property type="match status" value="1"/>
</dbReference>
<dbReference type="CDD" id="cd23659">
    <property type="entry name" value="USP_At3g01520-like"/>
    <property type="match status" value="1"/>
</dbReference>
<dbReference type="EMBL" id="BTGU01000128">
    <property type="protein sequence ID" value="GMN62400.1"/>
    <property type="molecule type" value="Genomic_DNA"/>
</dbReference>
<evidence type="ECO:0000313" key="3">
    <source>
        <dbReference type="Proteomes" id="UP001187192"/>
    </source>
</evidence>
<organism evidence="2 3">
    <name type="scientific">Ficus carica</name>
    <name type="common">Common fig</name>
    <dbReference type="NCBI Taxonomy" id="3494"/>
    <lineage>
        <taxon>Eukaryota</taxon>
        <taxon>Viridiplantae</taxon>
        <taxon>Streptophyta</taxon>
        <taxon>Embryophyta</taxon>
        <taxon>Tracheophyta</taxon>
        <taxon>Spermatophyta</taxon>
        <taxon>Magnoliopsida</taxon>
        <taxon>eudicotyledons</taxon>
        <taxon>Gunneridae</taxon>
        <taxon>Pentapetalae</taxon>
        <taxon>rosids</taxon>
        <taxon>fabids</taxon>
        <taxon>Rosales</taxon>
        <taxon>Moraceae</taxon>
        <taxon>Ficeae</taxon>
        <taxon>Ficus</taxon>
    </lineage>
</organism>
<dbReference type="Gene3D" id="3.40.50.620">
    <property type="entry name" value="HUPs"/>
    <property type="match status" value="1"/>
</dbReference>
<comment type="caution">
    <text evidence="2">The sequence shown here is derived from an EMBL/GenBank/DDBJ whole genome shotgun (WGS) entry which is preliminary data.</text>
</comment>
<dbReference type="PANTHER" id="PTHR46553:SF3">
    <property type="entry name" value="ADENINE NUCLEOTIDE ALPHA HYDROLASES-LIKE SUPERFAMILY PROTEIN"/>
    <property type="match status" value="1"/>
</dbReference>
<sequence>MVLGIDDSEHSFYALEWTLDRYFADSRPNHPYKLVTRFGDFMTAMELDFKKRATRTVEKAKEVDDVNVEIVEGDPRNVICEAVDRHHASILVVGSHGYGVGGSRKRRQLLCSSCSSFRDDC</sequence>
<dbReference type="InterPro" id="IPR014729">
    <property type="entry name" value="Rossmann-like_a/b/a_fold"/>
</dbReference>
<accession>A0AA88DV32</accession>
<dbReference type="Proteomes" id="UP001187192">
    <property type="component" value="Unassembled WGS sequence"/>
</dbReference>